<dbReference type="EMBL" id="PENI01000040">
    <property type="protein sequence ID" value="RMB80603.1"/>
    <property type="molecule type" value="Genomic_DNA"/>
</dbReference>
<dbReference type="PROSITE" id="PS50949">
    <property type="entry name" value="HTH_GNTR"/>
    <property type="match status" value="1"/>
</dbReference>
<evidence type="ECO:0000256" key="4">
    <source>
        <dbReference type="SAM" id="MobiDB-lite"/>
    </source>
</evidence>
<dbReference type="SUPFAM" id="SSF64288">
    <property type="entry name" value="Chorismate lyase-like"/>
    <property type="match status" value="1"/>
</dbReference>
<dbReference type="SMART" id="SM00345">
    <property type="entry name" value="HTH_GNTR"/>
    <property type="match status" value="1"/>
</dbReference>
<dbReference type="Pfam" id="PF07702">
    <property type="entry name" value="UTRA"/>
    <property type="match status" value="1"/>
</dbReference>
<dbReference type="InterPro" id="IPR050679">
    <property type="entry name" value="Bact_HTH_transcr_reg"/>
</dbReference>
<feature type="region of interest" description="Disordered" evidence="4">
    <location>
        <begin position="253"/>
        <end position="286"/>
    </location>
</feature>
<accession>A0A3M0I1I3</accession>
<keyword evidence="2" id="KW-0238">DNA-binding</keyword>
<dbReference type="Gene3D" id="3.40.1410.10">
    <property type="entry name" value="Chorismate lyase-like"/>
    <property type="match status" value="1"/>
</dbReference>
<evidence type="ECO:0000256" key="1">
    <source>
        <dbReference type="ARBA" id="ARBA00023015"/>
    </source>
</evidence>
<dbReference type="Proteomes" id="UP000270471">
    <property type="component" value="Unassembled WGS sequence"/>
</dbReference>
<dbReference type="InterPro" id="IPR028978">
    <property type="entry name" value="Chorismate_lyase_/UTRA_dom_sf"/>
</dbReference>
<feature type="compositionally biased region" description="Basic and acidic residues" evidence="4">
    <location>
        <begin position="274"/>
        <end position="286"/>
    </location>
</feature>
<dbReference type="PANTHER" id="PTHR44846">
    <property type="entry name" value="MANNOSYL-D-GLYCERATE TRANSPORT/METABOLISM SYSTEM REPRESSOR MNGR-RELATED"/>
    <property type="match status" value="1"/>
</dbReference>
<dbReference type="InterPro" id="IPR000524">
    <property type="entry name" value="Tscrpt_reg_HTH_GntR"/>
</dbReference>
<dbReference type="SMART" id="SM00866">
    <property type="entry name" value="UTRA"/>
    <property type="match status" value="1"/>
</dbReference>
<keyword evidence="7" id="KW-1185">Reference proteome</keyword>
<feature type="domain" description="HTH gntR-type" evidence="5">
    <location>
        <begin position="6"/>
        <end position="74"/>
    </location>
</feature>
<dbReference type="InterPro" id="IPR011663">
    <property type="entry name" value="UTRA"/>
</dbReference>
<sequence>MGHDDPPRHQVVADDLRRRLARGEWPVGAKLPSRARMAEEYGVNPNVMQKAQERLIIEGFLEGRAGSGTYVARPRERHRMTRSRPWKSPGGGPFAGGTAEPDHIGAWRARTQVRAPAPDHIARRLGIEPGQPCVRTSYEFLADALTSQYCISWEPAAAAGAPTVPAQRRPDTSGAVAGRLRSKGIDIVTTVEVPRPARATREQADLLGIGLGDLILVIERTYYTGDDRAVETSDIVVPDVRWEVAYELAVAGPESARSWAAEGPARPGGGARRTPGDPERGPRDTL</sequence>
<evidence type="ECO:0000259" key="5">
    <source>
        <dbReference type="PROSITE" id="PS50949"/>
    </source>
</evidence>
<organism evidence="6 7">
    <name type="scientific">Streptomyces shenzhenensis</name>
    <dbReference type="NCBI Taxonomy" id="943815"/>
    <lineage>
        <taxon>Bacteria</taxon>
        <taxon>Bacillati</taxon>
        <taxon>Actinomycetota</taxon>
        <taxon>Actinomycetes</taxon>
        <taxon>Kitasatosporales</taxon>
        <taxon>Streptomycetaceae</taxon>
        <taxon>Streptomyces</taxon>
    </lineage>
</organism>
<evidence type="ECO:0000313" key="6">
    <source>
        <dbReference type="EMBL" id="RMB80603.1"/>
    </source>
</evidence>
<reference evidence="6 7" key="1">
    <citation type="submission" date="2017-11" db="EMBL/GenBank/DDBJ databases">
        <title>Draft genome of actinobacteria isolated from guarana (Paullinia cupana (Mart.) Ducke.</title>
        <authorList>
            <person name="Siqueira K.A."/>
            <person name="Liotti R.G."/>
            <person name="Mendes T.A.O."/>
            <person name="Soares M.A."/>
        </authorList>
    </citation>
    <scope>NUCLEOTIDE SEQUENCE [LARGE SCALE GENOMIC DNA]</scope>
    <source>
        <strain evidence="6 7">193</strain>
    </source>
</reference>
<dbReference type="GO" id="GO:0003677">
    <property type="term" value="F:DNA binding"/>
    <property type="evidence" value="ECO:0007669"/>
    <property type="project" value="UniProtKB-KW"/>
</dbReference>
<dbReference type="AlphaFoldDB" id="A0A3M0I1I3"/>
<dbReference type="InterPro" id="IPR036388">
    <property type="entry name" value="WH-like_DNA-bd_sf"/>
</dbReference>
<dbReference type="GO" id="GO:0045892">
    <property type="term" value="P:negative regulation of DNA-templated transcription"/>
    <property type="evidence" value="ECO:0007669"/>
    <property type="project" value="TreeGrafter"/>
</dbReference>
<gene>
    <name evidence="6" type="ORF">CTZ28_39395</name>
</gene>
<evidence type="ECO:0000256" key="3">
    <source>
        <dbReference type="ARBA" id="ARBA00023163"/>
    </source>
</evidence>
<protein>
    <submittedName>
        <fullName evidence="6">GntR family transcriptional regulator</fullName>
    </submittedName>
</protein>
<dbReference type="RefSeq" id="WP_121894616.1">
    <property type="nucleotide sequence ID" value="NZ_PENI01000040.1"/>
</dbReference>
<keyword evidence="3" id="KW-0804">Transcription</keyword>
<dbReference type="SUPFAM" id="SSF46785">
    <property type="entry name" value="Winged helix' DNA-binding domain"/>
    <property type="match status" value="1"/>
</dbReference>
<feature type="region of interest" description="Disordered" evidence="4">
    <location>
        <begin position="75"/>
        <end position="96"/>
    </location>
</feature>
<dbReference type="Gene3D" id="1.10.10.10">
    <property type="entry name" value="Winged helix-like DNA-binding domain superfamily/Winged helix DNA-binding domain"/>
    <property type="match status" value="1"/>
</dbReference>
<proteinExistence type="predicted"/>
<evidence type="ECO:0000256" key="2">
    <source>
        <dbReference type="ARBA" id="ARBA00023125"/>
    </source>
</evidence>
<comment type="caution">
    <text evidence="6">The sequence shown here is derived from an EMBL/GenBank/DDBJ whole genome shotgun (WGS) entry which is preliminary data.</text>
</comment>
<dbReference type="PANTHER" id="PTHR44846:SF17">
    <property type="entry name" value="GNTR-FAMILY TRANSCRIPTIONAL REGULATOR"/>
    <property type="match status" value="1"/>
</dbReference>
<name>A0A3M0I1I3_9ACTN</name>
<evidence type="ECO:0000313" key="7">
    <source>
        <dbReference type="Proteomes" id="UP000270471"/>
    </source>
</evidence>
<dbReference type="Pfam" id="PF00392">
    <property type="entry name" value="GntR"/>
    <property type="match status" value="1"/>
</dbReference>
<dbReference type="OrthoDB" id="4532751at2"/>
<dbReference type="GO" id="GO:0003700">
    <property type="term" value="F:DNA-binding transcription factor activity"/>
    <property type="evidence" value="ECO:0007669"/>
    <property type="project" value="InterPro"/>
</dbReference>
<keyword evidence="1" id="KW-0805">Transcription regulation</keyword>
<dbReference type="CDD" id="cd07377">
    <property type="entry name" value="WHTH_GntR"/>
    <property type="match status" value="1"/>
</dbReference>
<dbReference type="InterPro" id="IPR036390">
    <property type="entry name" value="WH_DNA-bd_sf"/>
</dbReference>
<feature type="compositionally biased region" description="Basic residues" evidence="4">
    <location>
        <begin position="75"/>
        <end position="85"/>
    </location>
</feature>